<evidence type="ECO:0000313" key="11">
    <source>
        <dbReference type="Proteomes" id="UP001085076"/>
    </source>
</evidence>
<dbReference type="InterPro" id="IPR044602">
    <property type="entry name" value="ATL10/ATL72-79-like"/>
</dbReference>
<comment type="similarity">
    <text evidence="8">Belongs to the RING-type zinc finger family. ATL subfamily.</text>
</comment>
<gene>
    <name evidence="10" type="ORF">J5N97_029396</name>
</gene>
<dbReference type="AlphaFoldDB" id="A0A9D5C0V1"/>
<evidence type="ECO:0000256" key="6">
    <source>
        <dbReference type="ARBA" id="ARBA00022989"/>
    </source>
</evidence>
<dbReference type="GO" id="GO:0016567">
    <property type="term" value="P:protein ubiquitination"/>
    <property type="evidence" value="ECO:0007669"/>
    <property type="project" value="InterPro"/>
</dbReference>
<keyword evidence="4" id="KW-0479">Metal-binding</keyword>
<evidence type="ECO:0000256" key="1">
    <source>
        <dbReference type="ARBA" id="ARBA00004167"/>
    </source>
</evidence>
<keyword evidence="7" id="KW-0472">Membrane</keyword>
<dbReference type="PANTHER" id="PTHR46905">
    <property type="entry name" value="RING-H2 FINGER PROTEIN ATL78"/>
    <property type="match status" value="1"/>
</dbReference>
<reference evidence="10" key="2">
    <citation type="journal article" date="2022" name="Hortic Res">
        <title>The genome of Dioscorea zingiberensis sheds light on the biosynthesis, origin and evolution of the medicinally important diosgenin saponins.</title>
        <authorList>
            <person name="Li Y."/>
            <person name="Tan C."/>
            <person name="Li Z."/>
            <person name="Guo J."/>
            <person name="Li S."/>
            <person name="Chen X."/>
            <person name="Wang C."/>
            <person name="Dai X."/>
            <person name="Yang H."/>
            <person name="Song W."/>
            <person name="Hou L."/>
            <person name="Xu J."/>
            <person name="Tong Z."/>
            <person name="Xu A."/>
            <person name="Yuan X."/>
            <person name="Wang W."/>
            <person name="Yang Q."/>
            <person name="Chen L."/>
            <person name="Sun Z."/>
            <person name="Wang K."/>
            <person name="Pan B."/>
            <person name="Chen J."/>
            <person name="Bao Y."/>
            <person name="Liu F."/>
            <person name="Qi X."/>
            <person name="Gang D.R."/>
            <person name="Wen J."/>
            <person name="Li J."/>
        </authorList>
    </citation>
    <scope>NUCLEOTIDE SEQUENCE</scope>
    <source>
        <strain evidence="10">Dzin_1.0</strain>
    </source>
</reference>
<dbReference type="Proteomes" id="UP001085076">
    <property type="component" value="Miscellaneous, Linkage group lg09"/>
</dbReference>
<evidence type="ECO:0000256" key="5">
    <source>
        <dbReference type="ARBA" id="ARBA00022833"/>
    </source>
</evidence>
<keyword evidence="2" id="KW-0808">Transferase</keyword>
<reference evidence="10" key="1">
    <citation type="submission" date="2021-03" db="EMBL/GenBank/DDBJ databases">
        <authorList>
            <person name="Li Z."/>
            <person name="Yang C."/>
        </authorList>
    </citation>
    <scope>NUCLEOTIDE SEQUENCE</scope>
    <source>
        <strain evidence="10">Dzin_1.0</strain>
        <tissue evidence="10">Leaf</tissue>
    </source>
</reference>
<sequence length="146" mass="16157">MAFIIILVVCAKVLTFIAHAAIHFLLRRCRQRSTSNEHKPPTPLNDDELIMAKPPSLLFSQETNLAGAELECAICLAEFAEGDGLRVLPLCRHAFHVNLADSYNSDCISFYKLHQAYGTVGCSTGELRVIRVCCCCELSPFEALLD</sequence>
<evidence type="ECO:0000259" key="9">
    <source>
        <dbReference type="Pfam" id="PF17123"/>
    </source>
</evidence>
<name>A0A9D5C0V1_9LILI</name>
<organism evidence="10 11">
    <name type="scientific">Dioscorea zingiberensis</name>
    <dbReference type="NCBI Taxonomy" id="325984"/>
    <lineage>
        <taxon>Eukaryota</taxon>
        <taxon>Viridiplantae</taxon>
        <taxon>Streptophyta</taxon>
        <taxon>Embryophyta</taxon>
        <taxon>Tracheophyta</taxon>
        <taxon>Spermatophyta</taxon>
        <taxon>Magnoliopsida</taxon>
        <taxon>Liliopsida</taxon>
        <taxon>Dioscoreales</taxon>
        <taxon>Dioscoreaceae</taxon>
        <taxon>Dioscorea</taxon>
    </lineage>
</organism>
<dbReference type="EMBL" id="JAGGNH010000009">
    <property type="protein sequence ID" value="KAJ0964274.1"/>
    <property type="molecule type" value="Genomic_DNA"/>
</dbReference>
<dbReference type="GO" id="GO:0046872">
    <property type="term" value="F:metal ion binding"/>
    <property type="evidence" value="ECO:0007669"/>
    <property type="project" value="UniProtKB-KW"/>
</dbReference>
<dbReference type="InterPro" id="IPR001841">
    <property type="entry name" value="Znf_RING"/>
</dbReference>
<dbReference type="Pfam" id="PF17123">
    <property type="entry name" value="zf-RING_11"/>
    <property type="match status" value="1"/>
</dbReference>
<dbReference type="PANTHER" id="PTHR46905:SF1">
    <property type="entry name" value="RING-TYPE E3 UBIQUITIN TRANSFERASE"/>
    <property type="match status" value="1"/>
</dbReference>
<protein>
    <recommendedName>
        <fullName evidence="9">RING-type domain-containing protein</fullName>
    </recommendedName>
</protein>
<dbReference type="SUPFAM" id="SSF57850">
    <property type="entry name" value="RING/U-box"/>
    <property type="match status" value="1"/>
</dbReference>
<accession>A0A9D5C0V1</accession>
<keyword evidence="11" id="KW-1185">Reference proteome</keyword>
<dbReference type="Gene3D" id="3.30.40.10">
    <property type="entry name" value="Zinc/RING finger domain, C3HC4 (zinc finger)"/>
    <property type="match status" value="1"/>
</dbReference>
<evidence type="ECO:0000256" key="8">
    <source>
        <dbReference type="ARBA" id="ARBA00024209"/>
    </source>
</evidence>
<keyword evidence="5" id="KW-0862">Zinc</keyword>
<evidence type="ECO:0000313" key="10">
    <source>
        <dbReference type="EMBL" id="KAJ0964274.1"/>
    </source>
</evidence>
<dbReference type="GO" id="GO:0016740">
    <property type="term" value="F:transferase activity"/>
    <property type="evidence" value="ECO:0007669"/>
    <property type="project" value="UniProtKB-KW"/>
</dbReference>
<evidence type="ECO:0000256" key="2">
    <source>
        <dbReference type="ARBA" id="ARBA00022679"/>
    </source>
</evidence>
<evidence type="ECO:0000256" key="3">
    <source>
        <dbReference type="ARBA" id="ARBA00022692"/>
    </source>
</evidence>
<keyword evidence="6" id="KW-1133">Transmembrane helix</keyword>
<dbReference type="GO" id="GO:0016020">
    <property type="term" value="C:membrane"/>
    <property type="evidence" value="ECO:0007669"/>
    <property type="project" value="UniProtKB-SubCell"/>
</dbReference>
<evidence type="ECO:0000256" key="7">
    <source>
        <dbReference type="ARBA" id="ARBA00023136"/>
    </source>
</evidence>
<comment type="subcellular location">
    <subcellularLocation>
        <location evidence="1">Membrane</location>
        <topology evidence="1">Single-pass membrane protein</topology>
    </subcellularLocation>
</comment>
<feature type="domain" description="RING-type" evidence="9">
    <location>
        <begin position="71"/>
        <end position="97"/>
    </location>
</feature>
<dbReference type="OrthoDB" id="8062037at2759"/>
<evidence type="ECO:0000256" key="4">
    <source>
        <dbReference type="ARBA" id="ARBA00022723"/>
    </source>
</evidence>
<dbReference type="InterPro" id="IPR013083">
    <property type="entry name" value="Znf_RING/FYVE/PHD"/>
</dbReference>
<keyword evidence="3" id="KW-0812">Transmembrane</keyword>
<comment type="caution">
    <text evidence="10">The sequence shown here is derived from an EMBL/GenBank/DDBJ whole genome shotgun (WGS) entry which is preliminary data.</text>
</comment>
<proteinExistence type="inferred from homology"/>